<dbReference type="SUPFAM" id="SSF50630">
    <property type="entry name" value="Acid proteases"/>
    <property type="match status" value="1"/>
</dbReference>
<name>A0A8J7A5K1_DESMC</name>
<dbReference type="InterPro" id="IPR001995">
    <property type="entry name" value="Peptidase_A2_cat"/>
</dbReference>
<proteinExistence type="predicted"/>
<keyword evidence="4" id="KW-0645">Protease</keyword>
<dbReference type="CDD" id="cd05483">
    <property type="entry name" value="retropepsin_like_bacteria"/>
    <property type="match status" value="1"/>
</dbReference>
<dbReference type="AlphaFoldDB" id="A0A8J7A5K1"/>
<comment type="caution">
    <text evidence="4">The sequence shown here is derived from an EMBL/GenBank/DDBJ whole genome shotgun (WGS) entry which is preliminary data.</text>
</comment>
<dbReference type="GO" id="GO:0004190">
    <property type="term" value="F:aspartic-type endopeptidase activity"/>
    <property type="evidence" value="ECO:0007669"/>
    <property type="project" value="InterPro"/>
</dbReference>
<keyword evidence="2" id="KW-0472">Membrane</keyword>
<keyword evidence="2" id="KW-0812">Transmembrane</keyword>
<feature type="transmembrane region" description="Helical" evidence="2">
    <location>
        <begin position="12"/>
        <end position="29"/>
    </location>
</feature>
<dbReference type="PROSITE" id="PS00141">
    <property type="entry name" value="ASP_PROTEASE"/>
    <property type="match status" value="1"/>
</dbReference>
<evidence type="ECO:0000313" key="5">
    <source>
        <dbReference type="Proteomes" id="UP000622533"/>
    </source>
</evidence>
<sequence>MKNVWRHGIKTINFSAIALMPTLVFLVLFNQASIGDPGACFMVTSSGETVGLAKLCGGTTAAPSDAPPEDKVFRVPIKRRFGGTPIVDVTFNDKKTFEMIVDTGASATVITRNMASSLQLKTTGILQAQIADGSEVQFSTSKVKSITVGGVIANNLQVAIAPQADIGLLGHDFFGNYDIKILEKEVQFHHR</sequence>
<organism evidence="4 5">
    <name type="scientific">Desmonostoc muscorum LEGE 12446</name>
    <dbReference type="NCBI Taxonomy" id="1828758"/>
    <lineage>
        <taxon>Bacteria</taxon>
        <taxon>Bacillati</taxon>
        <taxon>Cyanobacteriota</taxon>
        <taxon>Cyanophyceae</taxon>
        <taxon>Nostocales</taxon>
        <taxon>Nostocaceae</taxon>
        <taxon>Desmonostoc</taxon>
    </lineage>
</organism>
<feature type="domain" description="Peptidase A2" evidence="3">
    <location>
        <begin position="97"/>
        <end position="173"/>
    </location>
</feature>
<evidence type="ECO:0000256" key="1">
    <source>
        <dbReference type="ARBA" id="ARBA00022801"/>
    </source>
</evidence>
<evidence type="ECO:0000259" key="3">
    <source>
        <dbReference type="PROSITE" id="PS50175"/>
    </source>
</evidence>
<dbReference type="PROSITE" id="PS50175">
    <property type="entry name" value="ASP_PROT_RETROV"/>
    <property type="match status" value="1"/>
</dbReference>
<dbReference type="EMBL" id="JADEXS010000019">
    <property type="protein sequence ID" value="MBE9021397.1"/>
    <property type="molecule type" value="Genomic_DNA"/>
</dbReference>
<accession>A0A8J7A5K1</accession>
<keyword evidence="1" id="KW-0378">Hydrolase</keyword>
<dbReference type="InterPro" id="IPR021109">
    <property type="entry name" value="Peptidase_aspartic_dom_sf"/>
</dbReference>
<dbReference type="Gene3D" id="2.40.70.10">
    <property type="entry name" value="Acid Proteases"/>
    <property type="match status" value="1"/>
</dbReference>
<evidence type="ECO:0000256" key="2">
    <source>
        <dbReference type="SAM" id="Phobius"/>
    </source>
</evidence>
<dbReference type="GO" id="GO:0006508">
    <property type="term" value="P:proteolysis"/>
    <property type="evidence" value="ECO:0007669"/>
    <property type="project" value="UniProtKB-KW"/>
</dbReference>
<reference evidence="4" key="1">
    <citation type="submission" date="2020-10" db="EMBL/GenBank/DDBJ databases">
        <authorList>
            <person name="Castelo-Branco R."/>
            <person name="Eusebio N."/>
            <person name="Adriana R."/>
            <person name="Vieira A."/>
            <person name="Brugerolle De Fraissinette N."/>
            <person name="Rezende De Castro R."/>
            <person name="Schneider M.P."/>
            <person name="Vasconcelos V."/>
            <person name="Leao P.N."/>
        </authorList>
    </citation>
    <scope>NUCLEOTIDE SEQUENCE</scope>
    <source>
        <strain evidence="4">LEGE 12446</strain>
    </source>
</reference>
<dbReference type="InterPro" id="IPR034122">
    <property type="entry name" value="Retropepsin-like_bacterial"/>
</dbReference>
<protein>
    <submittedName>
        <fullName evidence="4">Retroviral-like aspartic protease family protein</fullName>
    </submittedName>
</protein>
<dbReference type="Pfam" id="PF13975">
    <property type="entry name" value="gag-asp_proteas"/>
    <property type="match status" value="1"/>
</dbReference>
<evidence type="ECO:0000313" key="4">
    <source>
        <dbReference type="EMBL" id="MBE9021397.1"/>
    </source>
</evidence>
<gene>
    <name evidence="4" type="ORF">IQ276_02655</name>
</gene>
<dbReference type="Proteomes" id="UP000622533">
    <property type="component" value="Unassembled WGS sequence"/>
</dbReference>
<keyword evidence="5" id="KW-1185">Reference proteome</keyword>
<dbReference type="InterPro" id="IPR001969">
    <property type="entry name" value="Aspartic_peptidase_AS"/>
</dbReference>
<keyword evidence="2" id="KW-1133">Transmembrane helix</keyword>
<dbReference type="RefSeq" id="WP_193913469.1">
    <property type="nucleotide sequence ID" value="NZ_JADEXS020000001.1"/>
</dbReference>